<dbReference type="Pfam" id="PF00211">
    <property type="entry name" value="Guanylate_cyc"/>
    <property type="match status" value="1"/>
</dbReference>
<feature type="compositionally biased region" description="Low complexity" evidence="3">
    <location>
        <begin position="762"/>
        <end position="774"/>
    </location>
</feature>
<sequence>MPMTTIVDSRTAATAARWPVPEERRTVSVLFVDIVGSTGLVERLDPEDVRDLQRAYFGTVAGVLRRWNGVVEKYVGDAVMALFGAHGSDGFDAYRAVRAGLEIQDALDRRVPAGTRLRVRVGVATGEAVVDLATTRDGAHGTASGAVITTAARLQENAPPGGVVICAATHRSTAGLVEQRPLAAMAVAGKTQPLDVWRVTGVARPAPARHHGPLVGRRRELAAAGDEIVRAVRDRQPRWISLVGPGGSGRSRLLHELARAVSTVNGRPVRWFVAQCPPYPEGELAPLADMVRAFAGVRDADPAATVRRRLATALGGLLPPARRGAAAHALADFVAAPRDAGAAGRGAEVWREVLLALAAGQPVVVAVDDLDRAAPTLSRFLHRLFAAASERQLPLAVVATHGPGWADLLPGAGGRRRRVPLPALGAVDTGRLLRHLLDRAGRPAALAAKLLPLVGGNPAVARAYVRALGEGTAPAEVPDAVRRMVDARLDRLDGDQRAVLMAGAAHGAGLRADTVERLLGWAPGQAEPTLRALVAAGLLRRTGPGGYAVADPTVARVARHRLPRALRAEFARRTRLTPQPAAVGVEPRPSSVPASACPGIADRTGLAPHPDIAPRPRIAGRPVAGLHAGVCLPADASAARGTAARPSASRPAQPGSGSLPPPAGVGRTADRTLALASLDPQRTAGTVRSATSHPDDGPPVFSPPRAESHRAGLPPIGPHHRAPRAESHRAGLPPTGPYHRRGAPAKGRSSARARTPGLGDTGAAAEGLPALAAA</sequence>
<dbReference type="PROSITE" id="PS50125">
    <property type="entry name" value="GUANYLATE_CYCLASE_2"/>
    <property type="match status" value="1"/>
</dbReference>
<dbReference type="SUPFAM" id="SSF55073">
    <property type="entry name" value="Nucleotide cyclase"/>
    <property type="match status" value="1"/>
</dbReference>
<dbReference type="Gene3D" id="3.40.50.300">
    <property type="entry name" value="P-loop containing nucleotide triphosphate hydrolases"/>
    <property type="match status" value="1"/>
</dbReference>
<dbReference type="PANTHER" id="PTHR16305">
    <property type="entry name" value="TESTICULAR SOLUBLE ADENYLYL CYCLASE"/>
    <property type="match status" value="1"/>
</dbReference>
<dbReference type="InterPro" id="IPR029787">
    <property type="entry name" value="Nucleotide_cyclase"/>
</dbReference>
<evidence type="ECO:0000256" key="2">
    <source>
        <dbReference type="ARBA" id="ARBA00022840"/>
    </source>
</evidence>
<dbReference type="Proteomes" id="UP000199696">
    <property type="component" value="Unassembled WGS sequence"/>
</dbReference>
<dbReference type="Pfam" id="PF13191">
    <property type="entry name" value="AAA_16"/>
    <property type="match status" value="1"/>
</dbReference>
<feature type="domain" description="Guanylate cyclase" evidence="4">
    <location>
        <begin position="28"/>
        <end position="155"/>
    </location>
</feature>
<gene>
    <name evidence="5" type="ORF">GA0070604_2507</name>
</gene>
<accession>A0A1C6UE13</accession>
<evidence type="ECO:0000313" key="6">
    <source>
        <dbReference type="Proteomes" id="UP000199696"/>
    </source>
</evidence>
<dbReference type="GO" id="GO:0005524">
    <property type="term" value="F:ATP binding"/>
    <property type="evidence" value="ECO:0007669"/>
    <property type="project" value="UniProtKB-KW"/>
</dbReference>
<proteinExistence type="predicted"/>
<name>A0A1C6UE13_9ACTN</name>
<protein>
    <submittedName>
        <fullName evidence="5">Adenylate cyclase, class 3</fullName>
    </submittedName>
</protein>
<dbReference type="SUPFAM" id="SSF52540">
    <property type="entry name" value="P-loop containing nucleoside triphosphate hydrolases"/>
    <property type="match status" value="1"/>
</dbReference>
<evidence type="ECO:0000259" key="4">
    <source>
        <dbReference type="PROSITE" id="PS50125"/>
    </source>
</evidence>
<reference evidence="6" key="1">
    <citation type="submission" date="2016-06" db="EMBL/GenBank/DDBJ databases">
        <authorList>
            <person name="Varghese N."/>
            <person name="Submissions Spin"/>
        </authorList>
    </citation>
    <scope>NUCLEOTIDE SEQUENCE [LARGE SCALE GENOMIC DNA]</scope>
    <source>
        <strain evidence="6">DSM 44814</strain>
    </source>
</reference>
<feature type="compositionally biased region" description="Low complexity" evidence="3">
    <location>
        <begin position="641"/>
        <end position="658"/>
    </location>
</feature>
<dbReference type="AlphaFoldDB" id="A0A1C6UE13"/>
<dbReference type="PANTHER" id="PTHR16305:SF28">
    <property type="entry name" value="GUANYLATE CYCLASE DOMAIN-CONTAINING PROTEIN"/>
    <property type="match status" value="1"/>
</dbReference>
<dbReference type="CDD" id="cd07302">
    <property type="entry name" value="CHD"/>
    <property type="match status" value="1"/>
</dbReference>
<evidence type="ECO:0000313" key="5">
    <source>
        <dbReference type="EMBL" id="SCL52198.1"/>
    </source>
</evidence>
<dbReference type="GO" id="GO:0004016">
    <property type="term" value="F:adenylate cyclase activity"/>
    <property type="evidence" value="ECO:0007669"/>
    <property type="project" value="UniProtKB-ARBA"/>
</dbReference>
<keyword evidence="2" id="KW-0067">ATP-binding</keyword>
<dbReference type="GO" id="GO:0005737">
    <property type="term" value="C:cytoplasm"/>
    <property type="evidence" value="ECO:0007669"/>
    <property type="project" value="TreeGrafter"/>
</dbReference>
<feature type="region of interest" description="Disordered" evidence="3">
    <location>
        <begin position="641"/>
        <end position="774"/>
    </location>
</feature>
<dbReference type="InterPro" id="IPR001054">
    <property type="entry name" value="A/G_cyclase"/>
</dbReference>
<organism evidence="5 6">
    <name type="scientific">Micromonospora eburnea</name>
    <dbReference type="NCBI Taxonomy" id="227316"/>
    <lineage>
        <taxon>Bacteria</taxon>
        <taxon>Bacillati</taxon>
        <taxon>Actinomycetota</taxon>
        <taxon>Actinomycetes</taxon>
        <taxon>Micromonosporales</taxon>
        <taxon>Micromonosporaceae</taxon>
        <taxon>Micromonospora</taxon>
    </lineage>
</organism>
<dbReference type="Gene3D" id="3.30.70.1230">
    <property type="entry name" value="Nucleotide cyclase"/>
    <property type="match status" value="1"/>
</dbReference>
<keyword evidence="6" id="KW-1185">Reference proteome</keyword>
<dbReference type="STRING" id="227316.GA0070604_2507"/>
<feature type="region of interest" description="Disordered" evidence="3">
    <location>
        <begin position="580"/>
        <end position="611"/>
    </location>
</feature>
<dbReference type="SMART" id="SM00044">
    <property type="entry name" value="CYCc"/>
    <property type="match status" value="1"/>
</dbReference>
<dbReference type="EMBL" id="FMHY01000002">
    <property type="protein sequence ID" value="SCL52198.1"/>
    <property type="molecule type" value="Genomic_DNA"/>
</dbReference>
<evidence type="ECO:0000256" key="3">
    <source>
        <dbReference type="SAM" id="MobiDB-lite"/>
    </source>
</evidence>
<dbReference type="GO" id="GO:0035556">
    <property type="term" value="P:intracellular signal transduction"/>
    <property type="evidence" value="ECO:0007669"/>
    <property type="project" value="InterPro"/>
</dbReference>
<dbReference type="GO" id="GO:0009190">
    <property type="term" value="P:cyclic nucleotide biosynthetic process"/>
    <property type="evidence" value="ECO:0007669"/>
    <property type="project" value="InterPro"/>
</dbReference>
<keyword evidence="1" id="KW-0547">Nucleotide-binding</keyword>
<dbReference type="InterPro" id="IPR027417">
    <property type="entry name" value="P-loop_NTPase"/>
</dbReference>
<feature type="compositionally biased region" description="Polar residues" evidence="3">
    <location>
        <begin position="683"/>
        <end position="692"/>
    </location>
</feature>
<evidence type="ECO:0000256" key="1">
    <source>
        <dbReference type="ARBA" id="ARBA00022741"/>
    </source>
</evidence>
<dbReference type="OrthoDB" id="5476461at2"/>
<dbReference type="InterPro" id="IPR041664">
    <property type="entry name" value="AAA_16"/>
</dbReference>